<dbReference type="PANTHER" id="PTHR34568:SF1">
    <property type="entry name" value="DNA BINDING PROTEIN"/>
    <property type="match status" value="1"/>
</dbReference>
<sequence length="632" mass="69498">MHSVIKGGWRPTFALAKKNDSQERKTRIRLSKDKRKAMVESFIKKYQESNGGNFPPITVTHKEVGGSFYTVREIVREVIQENRVLGPAKFNLDEFSTDRFLEQNPLGSIASGPQPFLGESSNEVHPEHNKVPDTNDRLLSVSDNGHVISVDHVDVTNKETVEATVVSDEYYTGDEYPVVVNGHVIYDSQVDVTNNGSVEAAVVSDGYFTGAELEIVDKEHGVDSSKVDVTDKESVEAVVVSDDDCTVGELEIVDKERGIDSSKVDVTNKESVEAVVVSDDDCTVGELEIVDKEGGIDSSKVDVTNKESVEAVVVSDDDCTGGELEIVDKEGGIDSSKVDVTNKESVEAVVVSDDDCTGGELKIVDQGRDVDGSKVDVINKESNEATIPENKPTEPKLDVEQELAATTMPSSAKVNVLTKDLIVETFPLRSVARTSSGREGSEELKDSGNSLERDTKKLELEQGKNSELKGIEPTDNSTLLDEKFENALGNKILKEISNPRHDVESANHSTHNKQVTVSHQKAIETNNQSQVEDVAKKNIQDDSKPSEESLHKADKYRLDQLGGNSQRRVNTTVDRINLESWDGKLKNSAKKEANPLLALLKAIVNAFGKLLSEMKILEFVCYSFPLRYYVWL</sequence>
<dbReference type="InterPro" id="IPR058941">
    <property type="entry name" value="HTH_AT3G52170-like"/>
</dbReference>
<feature type="domain" description="AT3G52170-like helix-turn-helix" evidence="2">
    <location>
        <begin position="31"/>
        <end position="79"/>
    </location>
</feature>
<protein>
    <submittedName>
        <fullName evidence="3">DNA-binding protein PD2</fullName>
    </submittedName>
</protein>
<feature type="compositionally biased region" description="Basic and acidic residues" evidence="1">
    <location>
        <begin position="122"/>
        <end position="134"/>
    </location>
</feature>
<dbReference type="EMBL" id="X98740">
    <property type="protein sequence ID" value="CAA67292.1"/>
    <property type="molecule type" value="mRNA"/>
</dbReference>
<proteinExistence type="evidence at transcript level"/>
<dbReference type="AlphaFoldDB" id="O04697"/>
<dbReference type="Pfam" id="PF25896">
    <property type="entry name" value="HTH_AT3G52170"/>
    <property type="match status" value="1"/>
</dbReference>
<accession>O04697</accession>
<dbReference type="PIR" id="T06586">
    <property type="entry name" value="T06586"/>
</dbReference>
<organism evidence="3">
    <name type="scientific">Pisum sativum</name>
    <name type="common">Garden pea</name>
    <name type="synonym">Lathyrus oleraceus</name>
    <dbReference type="NCBI Taxonomy" id="3888"/>
    <lineage>
        <taxon>Eukaryota</taxon>
        <taxon>Viridiplantae</taxon>
        <taxon>Streptophyta</taxon>
        <taxon>Embryophyta</taxon>
        <taxon>Tracheophyta</taxon>
        <taxon>Spermatophyta</taxon>
        <taxon>Magnoliopsida</taxon>
        <taxon>eudicotyledons</taxon>
        <taxon>Gunneridae</taxon>
        <taxon>Pentapetalae</taxon>
        <taxon>rosids</taxon>
        <taxon>fabids</taxon>
        <taxon>Fabales</taxon>
        <taxon>Fabaceae</taxon>
        <taxon>Papilionoideae</taxon>
        <taxon>50 kb inversion clade</taxon>
        <taxon>NPAAA clade</taxon>
        <taxon>Hologalegina</taxon>
        <taxon>IRL clade</taxon>
        <taxon>Fabeae</taxon>
        <taxon>Lathyrus</taxon>
    </lineage>
</organism>
<dbReference type="PANTHER" id="PTHR34568">
    <property type="entry name" value="RRM DOMAIN-CONTAINING PROTEIN"/>
    <property type="match status" value="1"/>
</dbReference>
<keyword evidence="3" id="KW-0238">DNA-binding</keyword>
<feature type="region of interest" description="Disordered" evidence="1">
    <location>
        <begin position="431"/>
        <end position="477"/>
    </location>
</feature>
<reference evidence="3" key="1">
    <citation type="submission" date="1996-06" db="EMBL/GenBank/DDBJ databases">
        <title>Identification of a novel family of DNA-binding proteins with two AT-hook motifs from pea.</title>
        <authorList>
            <person name="Sato N."/>
            <person name="Kazuno A.A."/>
            <person name="Ohta N."/>
            <person name="Ohshima K."/>
        </authorList>
    </citation>
    <scope>NUCLEOTIDE SEQUENCE</scope>
    <source>
        <tissue evidence="3">Leaf</tissue>
    </source>
</reference>
<feature type="compositionally biased region" description="Basic and acidic residues" evidence="1">
    <location>
        <begin position="439"/>
        <end position="472"/>
    </location>
</feature>
<dbReference type="InterPro" id="IPR058942">
    <property type="entry name" value="AT3G52170-like"/>
</dbReference>
<feature type="compositionally biased region" description="Basic and acidic residues" evidence="1">
    <location>
        <begin position="533"/>
        <end position="558"/>
    </location>
</feature>
<dbReference type="GO" id="GO:0003677">
    <property type="term" value="F:DNA binding"/>
    <property type="evidence" value="ECO:0007669"/>
    <property type="project" value="UniProtKB-KW"/>
</dbReference>
<name>O04697_PEA</name>
<evidence type="ECO:0000259" key="2">
    <source>
        <dbReference type="Pfam" id="PF25896"/>
    </source>
</evidence>
<evidence type="ECO:0000313" key="3">
    <source>
        <dbReference type="EMBL" id="CAA67292.1"/>
    </source>
</evidence>
<feature type="region of interest" description="Disordered" evidence="1">
    <location>
        <begin position="111"/>
        <end position="134"/>
    </location>
</feature>
<feature type="region of interest" description="Disordered" evidence="1">
    <location>
        <begin position="524"/>
        <end position="564"/>
    </location>
</feature>
<evidence type="ECO:0000256" key="1">
    <source>
        <dbReference type="SAM" id="MobiDB-lite"/>
    </source>
</evidence>